<dbReference type="CDD" id="cd00038">
    <property type="entry name" value="CAP_ED"/>
    <property type="match status" value="1"/>
</dbReference>
<keyword evidence="3" id="KW-0804">Transcription</keyword>
<dbReference type="Gene3D" id="1.10.10.10">
    <property type="entry name" value="Winged helix-like DNA-binding domain superfamily/Winged helix DNA-binding domain"/>
    <property type="match status" value="1"/>
</dbReference>
<evidence type="ECO:0000256" key="3">
    <source>
        <dbReference type="ARBA" id="ARBA00023163"/>
    </source>
</evidence>
<dbReference type="PROSITE" id="PS51063">
    <property type="entry name" value="HTH_CRP_2"/>
    <property type="match status" value="1"/>
</dbReference>
<name>A0A4S1XHK3_9SPHN</name>
<dbReference type="Pfam" id="PF00027">
    <property type="entry name" value="cNMP_binding"/>
    <property type="match status" value="1"/>
</dbReference>
<dbReference type="Pfam" id="PF13545">
    <property type="entry name" value="HTH_Crp_2"/>
    <property type="match status" value="1"/>
</dbReference>
<dbReference type="AlphaFoldDB" id="A0A4S1XHK3"/>
<keyword evidence="2" id="KW-0238">DNA-binding</keyword>
<dbReference type="GO" id="GO:0003677">
    <property type="term" value="F:DNA binding"/>
    <property type="evidence" value="ECO:0007669"/>
    <property type="project" value="UniProtKB-KW"/>
</dbReference>
<gene>
    <name evidence="5" type="ORF">E5A73_00420</name>
</gene>
<reference evidence="5 6" key="1">
    <citation type="submission" date="2019-04" db="EMBL/GenBank/DDBJ databases">
        <title>Sphingomonas psychrotolerans sp. nov., isolated from soil in the Tianshan Mountains, Xinjiang, China.</title>
        <authorList>
            <person name="Luo Y."/>
            <person name="Sheng H."/>
        </authorList>
    </citation>
    <scope>NUCLEOTIDE SEQUENCE [LARGE SCALE GENOMIC DNA]</scope>
    <source>
        <strain evidence="5 6">ZFGT-11</strain>
    </source>
</reference>
<dbReference type="InterPro" id="IPR000595">
    <property type="entry name" value="cNMP-bd_dom"/>
</dbReference>
<sequence>MLCAPPDYAESHVADTDHPFAGLVSRLEANQTLSREDREALLHLPNKLRQLDPGTYIVREGDRPRACGVLISGFAYRQKVTGDGARQIIGLHVPGEALDFQNLFLEVSDHNVQMLTRGEIAEVPIEAFQKIALERPNVGRAILVTTLVEASVFREWVLNIGRRDSRSRLAHLLCEFALRLEAGGAARPDHGYELPMTQEQLADATGLTPVHVNRVLKMLEAEGLIVRNRRHISFPDWHRLRDVGDFNQRYLHVRDRATNGVF</sequence>
<dbReference type="InterPro" id="IPR036390">
    <property type="entry name" value="WH_DNA-bd_sf"/>
</dbReference>
<dbReference type="InterPro" id="IPR014710">
    <property type="entry name" value="RmlC-like_jellyroll"/>
</dbReference>
<dbReference type="SUPFAM" id="SSF51206">
    <property type="entry name" value="cAMP-binding domain-like"/>
    <property type="match status" value="1"/>
</dbReference>
<dbReference type="Proteomes" id="UP000306147">
    <property type="component" value="Unassembled WGS sequence"/>
</dbReference>
<dbReference type="PANTHER" id="PTHR24567:SF68">
    <property type="entry name" value="DNA-BINDING TRANSCRIPTIONAL DUAL REGULATOR CRP"/>
    <property type="match status" value="1"/>
</dbReference>
<keyword evidence="1" id="KW-0805">Transcription regulation</keyword>
<dbReference type="SUPFAM" id="SSF46785">
    <property type="entry name" value="Winged helix' DNA-binding domain"/>
    <property type="match status" value="1"/>
</dbReference>
<dbReference type="EMBL" id="SRXT01000001">
    <property type="protein sequence ID" value="TGX55641.1"/>
    <property type="molecule type" value="Genomic_DNA"/>
</dbReference>
<keyword evidence="6" id="KW-1185">Reference proteome</keyword>
<dbReference type="CDD" id="cd00092">
    <property type="entry name" value="HTH_CRP"/>
    <property type="match status" value="1"/>
</dbReference>
<dbReference type="InterPro" id="IPR012318">
    <property type="entry name" value="HTH_CRP"/>
</dbReference>
<accession>A0A4S1XHK3</accession>
<evidence type="ECO:0000256" key="1">
    <source>
        <dbReference type="ARBA" id="ARBA00023015"/>
    </source>
</evidence>
<proteinExistence type="predicted"/>
<comment type="caution">
    <text evidence="5">The sequence shown here is derived from an EMBL/GenBank/DDBJ whole genome shotgun (WGS) entry which is preliminary data.</text>
</comment>
<dbReference type="GO" id="GO:0003700">
    <property type="term" value="F:DNA-binding transcription factor activity"/>
    <property type="evidence" value="ECO:0007669"/>
    <property type="project" value="TreeGrafter"/>
</dbReference>
<organism evidence="5 6">
    <name type="scientific">Sphingomonas gei</name>
    <dbReference type="NCBI Taxonomy" id="1395960"/>
    <lineage>
        <taxon>Bacteria</taxon>
        <taxon>Pseudomonadati</taxon>
        <taxon>Pseudomonadota</taxon>
        <taxon>Alphaproteobacteria</taxon>
        <taxon>Sphingomonadales</taxon>
        <taxon>Sphingomonadaceae</taxon>
        <taxon>Sphingomonas</taxon>
    </lineage>
</organism>
<protein>
    <submittedName>
        <fullName evidence="5">Crp/Fnr family transcriptional regulator</fullName>
    </submittedName>
</protein>
<dbReference type="PANTHER" id="PTHR24567">
    <property type="entry name" value="CRP FAMILY TRANSCRIPTIONAL REGULATORY PROTEIN"/>
    <property type="match status" value="1"/>
</dbReference>
<dbReference type="GO" id="GO:0005829">
    <property type="term" value="C:cytosol"/>
    <property type="evidence" value="ECO:0007669"/>
    <property type="project" value="TreeGrafter"/>
</dbReference>
<dbReference type="OrthoDB" id="6155297at2"/>
<evidence type="ECO:0000256" key="2">
    <source>
        <dbReference type="ARBA" id="ARBA00023125"/>
    </source>
</evidence>
<dbReference type="SMART" id="SM00419">
    <property type="entry name" value="HTH_CRP"/>
    <property type="match status" value="1"/>
</dbReference>
<dbReference type="Gene3D" id="2.60.120.10">
    <property type="entry name" value="Jelly Rolls"/>
    <property type="match status" value="1"/>
</dbReference>
<dbReference type="InterPro" id="IPR036388">
    <property type="entry name" value="WH-like_DNA-bd_sf"/>
</dbReference>
<dbReference type="InterPro" id="IPR050397">
    <property type="entry name" value="Env_Response_Regulators"/>
</dbReference>
<evidence type="ECO:0000259" key="4">
    <source>
        <dbReference type="PROSITE" id="PS51063"/>
    </source>
</evidence>
<evidence type="ECO:0000313" key="6">
    <source>
        <dbReference type="Proteomes" id="UP000306147"/>
    </source>
</evidence>
<feature type="domain" description="HTH crp-type" evidence="4">
    <location>
        <begin position="163"/>
        <end position="238"/>
    </location>
</feature>
<evidence type="ECO:0000313" key="5">
    <source>
        <dbReference type="EMBL" id="TGX55641.1"/>
    </source>
</evidence>
<dbReference type="InterPro" id="IPR018490">
    <property type="entry name" value="cNMP-bd_dom_sf"/>
</dbReference>